<feature type="disulfide bond" evidence="6">
    <location>
        <begin position="35"/>
        <end position="44"/>
    </location>
</feature>
<feature type="non-terminal residue" evidence="7">
    <location>
        <position position="82"/>
    </location>
</feature>
<accession>A0ABD0QN57</accession>
<comment type="subcellular location">
    <subcellularLocation>
        <location evidence="1">Membrane</location>
        <topology evidence="1">Multi-pass membrane protein</topology>
    </subcellularLocation>
</comment>
<keyword evidence="4" id="KW-1133">Transmembrane helix</keyword>
<dbReference type="EMBL" id="JAMKFB020000008">
    <property type="protein sequence ID" value="KAL0187143.1"/>
    <property type="molecule type" value="Genomic_DNA"/>
</dbReference>
<dbReference type="GO" id="GO:0016020">
    <property type="term" value="C:membrane"/>
    <property type="evidence" value="ECO:0007669"/>
    <property type="project" value="UniProtKB-SubCell"/>
</dbReference>
<keyword evidence="8" id="KW-1185">Reference proteome</keyword>
<protein>
    <submittedName>
        <fullName evidence="7">Uncharacterized protein</fullName>
    </submittedName>
</protein>
<dbReference type="InterPro" id="IPR000175">
    <property type="entry name" value="Na/ntran_symport"/>
</dbReference>
<sequence>MVIVFFCNTYYIMVLTWGFYYFIKSFNSTLPWSTCDNPWNTENCIEIFRHGDCQNGTVGNSTFGNLTCEELADGRSPIIEFW</sequence>
<keyword evidence="6" id="KW-1015">Disulfide bond</keyword>
<keyword evidence="5" id="KW-0472">Membrane</keyword>
<dbReference type="PANTHER" id="PTHR11616:SF96">
    <property type="entry name" value="SODIUM- AND CHLORIDE-DEPENDENT CREATINE TRANSPORTER 1"/>
    <property type="match status" value="1"/>
</dbReference>
<gene>
    <name evidence="7" type="ORF">M9458_018813</name>
</gene>
<evidence type="ECO:0000256" key="3">
    <source>
        <dbReference type="ARBA" id="ARBA00022692"/>
    </source>
</evidence>
<evidence type="ECO:0000256" key="6">
    <source>
        <dbReference type="PIRSR" id="PIRSR600175-2"/>
    </source>
</evidence>
<dbReference type="SUPFAM" id="SSF161070">
    <property type="entry name" value="SNF-like"/>
    <property type="match status" value="1"/>
</dbReference>
<dbReference type="Pfam" id="PF00209">
    <property type="entry name" value="SNF"/>
    <property type="match status" value="1"/>
</dbReference>
<evidence type="ECO:0000256" key="1">
    <source>
        <dbReference type="ARBA" id="ARBA00004141"/>
    </source>
</evidence>
<dbReference type="PANTHER" id="PTHR11616">
    <property type="entry name" value="SODIUM/CHLORIDE DEPENDENT TRANSPORTER"/>
    <property type="match status" value="1"/>
</dbReference>
<evidence type="ECO:0000256" key="4">
    <source>
        <dbReference type="ARBA" id="ARBA00022989"/>
    </source>
</evidence>
<reference evidence="7 8" key="1">
    <citation type="submission" date="2024-05" db="EMBL/GenBank/DDBJ databases">
        <title>Genome sequencing and assembly of Indian major carp, Cirrhinus mrigala (Hamilton, 1822).</title>
        <authorList>
            <person name="Mohindra V."/>
            <person name="Chowdhury L.M."/>
            <person name="Lal K."/>
            <person name="Jena J.K."/>
        </authorList>
    </citation>
    <scope>NUCLEOTIDE SEQUENCE [LARGE SCALE GENOMIC DNA]</scope>
    <source>
        <strain evidence="7">CM1030</strain>
        <tissue evidence="7">Blood</tissue>
    </source>
</reference>
<organism evidence="7 8">
    <name type="scientific">Cirrhinus mrigala</name>
    <name type="common">Mrigala</name>
    <dbReference type="NCBI Taxonomy" id="683832"/>
    <lineage>
        <taxon>Eukaryota</taxon>
        <taxon>Metazoa</taxon>
        <taxon>Chordata</taxon>
        <taxon>Craniata</taxon>
        <taxon>Vertebrata</taxon>
        <taxon>Euteleostomi</taxon>
        <taxon>Actinopterygii</taxon>
        <taxon>Neopterygii</taxon>
        <taxon>Teleostei</taxon>
        <taxon>Ostariophysi</taxon>
        <taxon>Cypriniformes</taxon>
        <taxon>Cyprinidae</taxon>
        <taxon>Labeoninae</taxon>
        <taxon>Labeonini</taxon>
        <taxon>Cirrhinus</taxon>
    </lineage>
</organism>
<evidence type="ECO:0000313" key="8">
    <source>
        <dbReference type="Proteomes" id="UP001529510"/>
    </source>
</evidence>
<comment type="caution">
    <text evidence="7">The sequence shown here is derived from an EMBL/GenBank/DDBJ whole genome shotgun (WGS) entry which is preliminary data.</text>
</comment>
<dbReference type="InterPro" id="IPR037272">
    <property type="entry name" value="SNS_sf"/>
</dbReference>
<name>A0ABD0QN57_CIRMR</name>
<dbReference type="AlphaFoldDB" id="A0ABD0QN57"/>
<evidence type="ECO:0000313" key="7">
    <source>
        <dbReference type="EMBL" id="KAL0187143.1"/>
    </source>
</evidence>
<evidence type="ECO:0000256" key="2">
    <source>
        <dbReference type="ARBA" id="ARBA00022448"/>
    </source>
</evidence>
<dbReference type="Proteomes" id="UP001529510">
    <property type="component" value="Unassembled WGS sequence"/>
</dbReference>
<keyword evidence="2" id="KW-0813">Transport</keyword>
<evidence type="ECO:0000256" key="5">
    <source>
        <dbReference type="ARBA" id="ARBA00023136"/>
    </source>
</evidence>
<proteinExistence type="predicted"/>
<keyword evidence="3" id="KW-0812">Transmembrane</keyword>